<proteinExistence type="inferred from homology"/>
<dbReference type="CDD" id="cd12910">
    <property type="entry name" value="SPRY_SSH4_like"/>
    <property type="match status" value="1"/>
</dbReference>
<accession>A0AAD5BBD2</accession>
<dbReference type="Proteomes" id="UP001204833">
    <property type="component" value="Unassembled WGS sequence"/>
</dbReference>
<dbReference type="InterPro" id="IPR001870">
    <property type="entry name" value="B30.2/SPRY"/>
</dbReference>
<evidence type="ECO:0000313" key="11">
    <source>
        <dbReference type="Proteomes" id="UP001204833"/>
    </source>
</evidence>
<reference evidence="10 11" key="1">
    <citation type="journal article" date="2022" name="DNA Res.">
        <title>Genome analysis of five recently described species of the CUG-Ser clade uncovers Candida theae as a new hybrid lineage with pathogenic potential in the Candida parapsilosis species complex.</title>
        <authorList>
            <person name="Mixao V."/>
            <person name="Del Olmo V."/>
            <person name="Hegedusova E."/>
            <person name="Saus E."/>
            <person name="Pryszcz L."/>
            <person name="Cillingova A."/>
            <person name="Nosek J."/>
            <person name="Gabaldon T."/>
        </authorList>
    </citation>
    <scope>NUCLEOTIDE SEQUENCE [LARGE SCALE GENOMIC DNA]</scope>
    <source>
        <strain evidence="10 11">CBS 12239</strain>
    </source>
</reference>
<evidence type="ECO:0000256" key="7">
    <source>
        <dbReference type="SAM" id="MobiDB-lite"/>
    </source>
</evidence>
<dbReference type="GO" id="GO:0016020">
    <property type="term" value="C:membrane"/>
    <property type="evidence" value="ECO:0007669"/>
    <property type="project" value="UniProtKB-SubCell"/>
</dbReference>
<comment type="subcellular location">
    <subcellularLocation>
        <location evidence="1">Membrane</location>
        <topology evidence="1">Multi-pass membrane protein</topology>
    </subcellularLocation>
    <subcellularLocation>
        <location evidence="2">Membrane</location>
        <topology evidence="2">Single-pass membrane protein</topology>
    </subcellularLocation>
</comment>
<comment type="similarity">
    <text evidence="3">Belongs to the lipid-translocating exporter (LTE) (TC 9.A.26.1) family.</text>
</comment>
<dbReference type="InterPro" id="IPR013320">
    <property type="entry name" value="ConA-like_dom_sf"/>
</dbReference>
<keyword evidence="11" id="KW-1185">Reference proteome</keyword>
<evidence type="ECO:0000256" key="4">
    <source>
        <dbReference type="ARBA" id="ARBA00022692"/>
    </source>
</evidence>
<keyword evidence="4 8" id="KW-0812">Transmembrane</keyword>
<dbReference type="InterPro" id="IPR003877">
    <property type="entry name" value="SPRY_dom"/>
</dbReference>
<dbReference type="PROSITE" id="PS50188">
    <property type="entry name" value="B302_SPRY"/>
    <property type="match status" value="1"/>
</dbReference>
<feature type="transmembrane region" description="Helical" evidence="8">
    <location>
        <begin position="91"/>
        <end position="113"/>
    </location>
</feature>
<gene>
    <name evidence="10" type="ORF">KGF57_004791</name>
</gene>
<dbReference type="Pfam" id="PF04479">
    <property type="entry name" value="RTA1"/>
    <property type="match status" value="1"/>
</dbReference>
<organism evidence="10 11">
    <name type="scientific">Candida theae</name>
    <dbReference type="NCBI Taxonomy" id="1198502"/>
    <lineage>
        <taxon>Eukaryota</taxon>
        <taxon>Fungi</taxon>
        <taxon>Dikarya</taxon>
        <taxon>Ascomycota</taxon>
        <taxon>Saccharomycotina</taxon>
        <taxon>Pichiomycetes</taxon>
        <taxon>Debaryomycetaceae</taxon>
        <taxon>Candida/Lodderomyces clade</taxon>
        <taxon>Candida</taxon>
    </lineage>
</organism>
<evidence type="ECO:0000256" key="3">
    <source>
        <dbReference type="ARBA" id="ARBA00009969"/>
    </source>
</evidence>
<dbReference type="Pfam" id="PF00622">
    <property type="entry name" value="SPRY"/>
    <property type="match status" value="1"/>
</dbReference>
<dbReference type="InterPro" id="IPR035780">
    <property type="entry name" value="SPRY_Ssh4-like"/>
</dbReference>
<feature type="transmembrane region" description="Helical" evidence="8">
    <location>
        <begin position="168"/>
        <end position="189"/>
    </location>
</feature>
<evidence type="ECO:0000313" key="10">
    <source>
        <dbReference type="EMBL" id="KAI5949193.1"/>
    </source>
</evidence>
<feature type="domain" description="B30.2/SPRY" evidence="9">
    <location>
        <begin position="284"/>
        <end position="485"/>
    </location>
</feature>
<dbReference type="RefSeq" id="XP_051606703.1">
    <property type="nucleotide sequence ID" value="XM_051754338.1"/>
</dbReference>
<dbReference type="PANTHER" id="PTHR31465:SF1">
    <property type="entry name" value="PROTEIN RTA1-RELATED"/>
    <property type="match status" value="1"/>
</dbReference>
<evidence type="ECO:0000256" key="1">
    <source>
        <dbReference type="ARBA" id="ARBA00004141"/>
    </source>
</evidence>
<feature type="transmembrane region" description="Helical" evidence="8">
    <location>
        <begin position="20"/>
        <end position="39"/>
    </location>
</feature>
<feature type="region of interest" description="Disordered" evidence="7">
    <location>
        <begin position="545"/>
        <end position="607"/>
    </location>
</feature>
<evidence type="ECO:0000256" key="2">
    <source>
        <dbReference type="ARBA" id="ARBA00004167"/>
    </source>
</evidence>
<dbReference type="PANTHER" id="PTHR31465">
    <property type="entry name" value="PROTEIN RTA1-RELATED"/>
    <property type="match status" value="1"/>
</dbReference>
<evidence type="ECO:0000256" key="8">
    <source>
        <dbReference type="SAM" id="Phobius"/>
    </source>
</evidence>
<dbReference type="SMART" id="SM00449">
    <property type="entry name" value="SPRY"/>
    <property type="match status" value="1"/>
</dbReference>
<feature type="compositionally biased region" description="Basic and acidic residues" evidence="7">
    <location>
        <begin position="546"/>
        <end position="556"/>
    </location>
</feature>
<feature type="transmembrane region" description="Helical" evidence="8">
    <location>
        <begin position="60"/>
        <end position="79"/>
    </location>
</feature>
<evidence type="ECO:0000259" key="9">
    <source>
        <dbReference type="PROSITE" id="PS50188"/>
    </source>
</evidence>
<keyword evidence="6 8" id="KW-0472">Membrane</keyword>
<protein>
    <submittedName>
        <fullName evidence="10">Ssh4</fullName>
    </submittedName>
</protein>
<dbReference type="Gene3D" id="2.60.120.920">
    <property type="match status" value="1"/>
</dbReference>
<dbReference type="AlphaFoldDB" id="A0AAD5BBD2"/>
<comment type="caution">
    <text evidence="10">The sequence shown here is derived from an EMBL/GenBank/DDBJ whole genome shotgun (WGS) entry which is preliminary data.</text>
</comment>
<evidence type="ECO:0000256" key="5">
    <source>
        <dbReference type="ARBA" id="ARBA00022989"/>
    </source>
</evidence>
<dbReference type="GeneID" id="76152835"/>
<keyword evidence="5 8" id="KW-1133">Transmembrane helix</keyword>
<dbReference type="InterPro" id="IPR007568">
    <property type="entry name" value="RTA1"/>
</dbReference>
<name>A0AAD5BBD2_9ASCO</name>
<dbReference type="SUPFAM" id="SSF49899">
    <property type="entry name" value="Concanavalin A-like lectins/glucanases"/>
    <property type="match status" value="1"/>
</dbReference>
<dbReference type="InterPro" id="IPR043136">
    <property type="entry name" value="B30.2/SPRY_sf"/>
</dbReference>
<sequence>MSQESVSYSFYQYKPQLWLAIYFTVIFSILAIVETYFVVSKYVKFTGRIRAKKLKRYCNVMVPLIVGIVLEIIGFAARAASCKNPESLMPYVIQSVFILIGPTLILASTYMIFCELVTSLDAEAYSKVPLRYLSKVFVTGDIVTLFVQAGGGGLQVAQSDSLQKIAKALVITGVVVQFLFFAGFCWVLLRFAMKIWSNPTKVASTLERSFPMIGNWKHALMVLVFGIVSISIVIFYLVRRSNRTTEDELRREEENQAYLELNSDEQELFFQSREFLESNPYYIGDLTLSQNLSIQEKGINAYEFAKDQMLTNNDLLIVNKTELNFFKNFECSCQTNLPIPMRNEVYYYEAKIYSLPETSASEESDANDTLISIGLGIKPYPWFRLPGRHPHSVSYDSDGYRRHNQPFHLTSEPPFPKLVKGDVIGVGYRTRSGTIFFTRNGKKISESKLGGHIKNFKPPRNGQIFPTIGANNICSVHVNLGQRGFVFIEANVKNWKYAPLEGNGPAPPAYNKFNADILLQRSEIDEEEDDRANDFPPDFWATVSRNKREGGNKSRVEGAVYDAEGDEDDDDDDDGHFTYDAYSEVNSDDEQITLNSLPPPYVHGEEE</sequence>
<feature type="compositionally biased region" description="Acidic residues" evidence="7">
    <location>
        <begin position="563"/>
        <end position="574"/>
    </location>
</feature>
<dbReference type="EMBL" id="JAIHNG010000164">
    <property type="protein sequence ID" value="KAI5949193.1"/>
    <property type="molecule type" value="Genomic_DNA"/>
</dbReference>
<feature type="transmembrane region" description="Helical" evidence="8">
    <location>
        <begin position="218"/>
        <end position="238"/>
    </location>
</feature>
<evidence type="ECO:0000256" key="6">
    <source>
        <dbReference type="ARBA" id="ARBA00023136"/>
    </source>
</evidence>